<dbReference type="GO" id="GO:0005829">
    <property type="term" value="C:cytosol"/>
    <property type="evidence" value="ECO:0007669"/>
    <property type="project" value="TreeGrafter"/>
</dbReference>
<dbReference type="PANTHER" id="PTHR45774">
    <property type="entry name" value="BTB/POZ DOMAIN-CONTAINING"/>
    <property type="match status" value="1"/>
</dbReference>
<dbReference type="Pfam" id="PF00651">
    <property type="entry name" value="BTB"/>
    <property type="match status" value="1"/>
</dbReference>
<dbReference type="EnsemblMetazoa" id="AFAF018878-RA">
    <property type="protein sequence ID" value="AFAF018878-PA"/>
    <property type="gene ID" value="AFAF018878"/>
</dbReference>
<keyword evidence="3" id="KW-1185">Reference proteome</keyword>
<feature type="domain" description="BTB" evidence="1">
    <location>
        <begin position="31"/>
        <end position="100"/>
    </location>
</feature>
<dbReference type="PANTHER" id="PTHR45774:SF9">
    <property type="entry name" value="LUTE, ISOFORM D"/>
    <property type="match status" value="1"/>
</dbReference>
<evidence type="ECO:0000313" key="3">
    <source>
        <dbReference type="Proteomes" id="UP000075886"/>
    </source>
</evidence>
<dbReference type="Proteomes" id="UP000075886">
    <property type="component" value="Unassembled WGS sequence"/>
</dbReference>
<protein>
    <recommendedName>
        <fullName evidence="1">BTB domain-containing protein</fullName>
    </recommendedName>
</protein>
<dbReference type="STRING" id="69004.A0A182QXJ9"/>
<evidence type="ECO:0000313" key="2">
    <source>
        <dbReference type="EnsemblMetazoa" id="AFAF018878-PA"/>
    </source>
</evidence>
<dbReference type="Gene3D" id="1.25.40.420">
    <property type="match status" value="1"/>
</dbReference>
<dbReference type="SMART" id="SM00225">
    <property type="entry name" value="BTB"/>
    <property type="match status" value="1"/>
</dbReference>
<dbReference type="InterPro" id="IPR000210">
    <property type="entry name" value="BTB/POZ_dom"/>
</dbReference>
<dbReference type="VEuPathDB" id="VectorBase:AFAF018878"/>
<sequence>MVTIPNRELRYDPDDTICSRQESMVNNQFCSDVTFIVGTNKQRIYAHKLYLTIASEYFYAMFFGNFVEADESEVHLEDVEPDVFLNVLRYIYAQQLHITNDNLRDIFDCSQKFMLMELKKPLCRFLQDQVEPESALAIFSRNRHFAFPAVDEACLGLIRNNPLYHFNHEDFTTIDRESLSMILTSKQINCTEDQLYSALDIWEAANDNEGSCELRSLVKERSYDCQKLLIFGQSINEAYDDTPYNLGLTLKSDVPVSLYGLGVYISSNAHVVSVELKIYEQEVEISSDVFECPNKSVITVHVADLFFEEVVLVPQNSYRIWIKTSPLSAMVMRSPSVIHNRIKFSMGSHHNILQVALAHLYCEETPDSKKN</sequence>
<dbReference type="AlphaFoldDB" id="A0A182QXJ9"/>
<organism evidence="2 3">
    <name type="scientific">Anopheles farauti</name>
    <dbReference type="NCBI Taxonomy" id="69004"/>
    <lineage>
        <taxon>Eukaryota</taxon>
        <taxon>Metazoa</taxon>
        <taxon>Ecdysozoa</taxon>
        <taxon>Arthropoda</taxon>
        <taxon>Hexapoda</taxon>
        <taxon>Insecta</taxon>
        <taxon>Pterygota</taxon>
        <taxon>Neoptera</taxon>
        <taxon>Endopterygota</taxon>
        <taxon>Diptera</taxon>
        <taxon>Nematocera</taxon>
        <taxon>Culicoidea</taxon>
        <taxon>Culicidae</taxon>
        <taxon>Anophelinae</taxon>
        <taxon>Anopheles</taxon>
    </lineage>
</organism>
<dbReference type="EMBL" id="AXCN02001399">
    <property type="status" value="NOT_ANNOTATED_CDS"/>
    <property type="molecule type" value="Genomic_DNA"/>
</dbReference>
<reference evidence="3" key="1">
    <citation type="submission" date="2014-01" db="EMBL/GenBank/DDBJ databases">
        <title>The Genome Sequence of Anopheles farauti FAR1 (V2).</title>
        <authorList>
            <consortium name="The Broad Institute Genomics Platform"/>
            <person name="Neafsey D.E."/>
            <person name="Besansky N."/>
            <person name="Howell P."/>
            <person name="Walton C."/>
            <person name="Young S.K."/>
            <person name="Zeng Q."/>
            <person name="Gargeya S."/>
            <person name="Fitzgerald M."/>
            <person name="Haas B."/>
            <person name="Abouelleil A."/>
            <person name="Allen A.W."/>
            <person name="Alvarado L."/>
            <person name="Arachchi H.M."/>
            <person name="Berlin A.M."/>
            <person name="Chapman S.B."/>
            <person name="Gainer-Dewar J."/>
            <person name="Goldberg J."/>
            <person name="Griggs A."/>
            <person name="Gujja S."/>
            <person name="Hansen M."/>
            <person name="Howarth C."/>
            <person name="Imamovic A."/>
            <person name="Ireland A."/>
            <person name="Larimer J."/>
            <person name="McCowan C."/>
            <person name="Murphy C."/>
            <person name="Pearson M."/>
            <person name="Poon T.W."/>
            <person name="Priest M."/>
            <person name="Roberts A."/>
            <person name="Saif S."/>
            <person name="Shea T."/>
            <person name="Sisk P."/>
            <person name="Sykes S."/>
            <person name="Wortman J."/>
            <person name="Nusbaum C."/>
            <person name="Birren B."/>
        </authorList>
    </citation>
    <scope>NUCLEOTIDE SEQUENCE [LARGE SCALE GENOMIC DNA]</scope>
    <source>
        <strain evidence="3">FAR1</strain>
    </source>
</reference>
<reference evidence="2" key="2">
    <citation type="submission" date="2020-05" db="UniProtKB">
        <authorList>
            <consortium name="EnsemblMetazoa"/>
        </authorList>
    </citation>
    <scope>IDENTIFICATION</scope>
    <source>
        <strain evidence="2">FAR1</strain>
    </source>
</reference>
<dbReference type="SUPFAM" id="SSF54695">
    <property type="entry name" value="POZ domain"/>
    <property type="match status" value="1"/>
</dbReference>
<evidence type="ECO:0000259" key="1">
    <source>
        <dbReference type="PROSITE" id="PS50097"/>
    </source>
</evidence>
<accession>A0A182QXJ9</accession>
<dbReference type="Gene3D" id="3.30.710.10">
    <property type="entry name" value="Potassium Channel Kv1.1, Chain A"/>
    <property type="match status" value="1"/>
</dbReference>
<dbReference type="InterPro" id="IPR011333">
    <property type="entry name" value="SKP1/BTB/POZ_sf"/>
</dbReference>
<dbReference type="PROSITE" id="PS50097">
    <property type="entry name" value="BTB"/>
    <property type="match status" value="1"/>
</dbReference>
<name>A0A182QXJ9_9DIPT</name>
<dbReference type="GO" id="GO:0022008">
    <property type="term" value="P:neurogenesis"/>
    <property type="evidence" value="ECO:0007669"/>
    <property type="project" value="TreeGrafter"/>
</dbReference>
<proteinExistence type="predicted"/>